<dbReference type="SUPFAM" id="SSF158682">
    <property type="entry name" value="TerB-like"/>
    <property type="match status" value="1"/>
</dbReference>
<proteinExistence type="predicted"/>
<dbReference type="Gene3D" id="1.10.3680.10">
    <property type="entry name" value="TerB-like"/>
    <property type="match status" value="1"/>
</dbReference>
<name>A0A6L8MKY1_9BURK</name>
<evidence type="ECO:0000259" key="1">
    <source>
        <dbReference type="Pfam" id="PF15615"/>
    </source>
</evidence>
<feature type="domain" description="TerB-C" evidence="1">
    <location>
        <begin position="86"/>
        <end position="210"/>
    </location>
</feature>
<evidence type="ECO:0000313" key="3">
    <source>
        <dbReference type="Proteomes" id="UP000474565"/>
    </source>
</evidence>
<evidence type="ECO:0000313" key="2">
    <source>
        <dbReference type="EMBL" id="MYM83324.1"/>
    </source>
</evidence>
<protein>
    <recommendedName>
        <fullName evidence="1">TerB-C domain-containing protein</fullName>
    </recommendedName>
</protein>
<gene>
    <name evidence="2" type="ORF">GTP44_15320</name>
</gene>
<accession>A0A6L8MKY1</accession>
<dbReference type="InterPro" id="IPR028932">
    <property type="entry name" value="TerB-C"/>
</dbReference>
<organism evidence="2 3">
    <name type="scientific">Duganella lactea</name>
    <dbReference type="NCBI Taxonomy" id="2692173"/>
    <lineage>
        <taxon>Bacteria</taxon>
        <taxon>Pseudomonadati</taxon>
        <taxon>Pseudomonadota</taxon>
        <taxon>Betaproteobacteria</taxon>
        <taxon>Burkholderiales</taxon>
        <taxon>Oxalobacteraceae</taxon>
        <taxon>Telluria group</taxon>
        <taxon>Duganella</taxon>
    </lineage>
</organism>
<comment type="caution">
    <text evidence="2">The sequence shown here is derived from an EMBL/GenBank/DDBJ whole genome shotgun (WGS) entry which is preliminary data.</text>
</comment>
<dbReference type="Proteomes" id="UP000474565">
    <property type="component" value="Unassembled WGS sequence"/>
</dbReference>
<dbReference type="RefSeq" id="WP_161020101.1">
    <property type="nucleotide sequence ID" value="NZ_WWCP01000017.1"/>
</dbReference>
<reference evidence="2 3" key="1">
    <citation type="submission" date="2019-12" db="EMBL/GenBank/DDBJ databases">
        <title>Novel species isolated from a subtropical stream in China.</title>
        <authorList>
            <person name="Lu H."/>
        </authorList>
    </citation>
    <scope>NUCLEOTIDE SEQUENCE [LARGE SCALE GENOMIC DNA]</scope>
    <source>
        <strain evidence="2 3">FT50W</strain>
    </source>
</reference>
<dbReference type="InterPro" id="IPR029024">
    <property type="entry name" value="TerB-like"/>
</dbReference>
<dbReference type="AlphaFoldDB" id="A0A6L8MKY1"/>
<dbReference type="EMBL" id="WWCP01000017">
    <property type="protein sequence ID" value="MYM83324.1"/>
    <property type="molecule type" value="Genomic_DNA"/>
</dbReference>
<dbReference type="Pfam" id="PF15615">
    <property type="entry name" value="TerB_C"/>
    <property type="match status" value="1"/>
</dbReference>
<sequence>MNSSVALSSIKKKVELLDQQTREAIAAFAAAMVLADGVALPEEVKLLEKIYLQLGLERTSVYSDIHAGHDGAKTLAQSTSASTGGTTPGFNLDQSKIAALKESSDKIAQRLADIFVEEPAPSPVVAEVPAEPMQSNNILGLDENHSAFARMLMSRPIWERAELLDVAQDLNIMLDGALEKLNEASLDELDTTFTEGDDPIEINAELIESLTQ</sequence>